<protein>
    <submittedName>
        <fullName evidence="2">Uncharacterized protein</fullName>
    </submittedName>
</protein>
<evidence type="ECO:0000313" key="3">
    <source>
        <dbReference type="Proteomes" id="UP000835052"/>
    </source>
</evidence>
<proteinExistence type="predicted"/>
<keyword evidence="3" id="KW-1185">Reference proteome</keyword>
<organism evidence="2 3">
    <name type="scientific">Caenorhabditis auriculariae</name>
    <dbReference type="NCBI Taxonomy" id="2777116"/>
    <lineage>
        <taxon>Eukaryota</taxon>
        <taxon>Metazoa</taxon>
        <taxon>Ecdysozoa</taxon>
        <taxon>Nematoda</taxon>
        <taxon>Chromadorea</taxon>
        <taxon>Rhabditida</taxon>
        <taxon>Rhabditina</taxon>
        <taxon>Rhabditomorpha</taxon>
        <taxon>Rhabditoidea</taxon>
        <taxon>Rhabditidae</taxon>
        <taxon>Peloderinae</taxon>
        <taxon>Caenorhabditis</taxon>
    </lineage>
</organism>
<feature type="compositionally biased region" description="Basic and acidic residues" evidence="1">
    <location>
        <begin position="1"/>
        <end position="12"/>
    </location>
</feature>
<dbReference type="Proteomes" id="UP000835052">
    <property type="component" value="Unassembled WGS sequence"/>
</dbReference>
<sequence>MCSVDDHQKEADLGSQVEPPRSASAHLALVSLRLCSQSADLQGLFTIRTHNEDPPLAEVQTYTDAVKRKHGLTVLVLLSGVHLVAP</sequence>
<gene>
    <name evidence="2" type="ORF">CAUJ_LOCUS15255</name>
</gene>
<reference evidence="2" key="1">
    <citation type="submission" date="2020-10" db="EMBL/GenBank/DDBJ databases">
        <authorList>
            <person name="Kikuchi T."/>
        </authorList>
    </citation>
    <scope>NUCLEOTIDE SEQUENCE</scope>
    <source>
        <strain evidence="2">NKZ352</strain>
    </source>
</reference>
<dbReference type="AlphaFoldDB" id="A0A8S1HS24"/>
<evidence type="ECO:0000256" key="1">
    <source>
        <dbReference type="SAM" id="MobiDB-lite"/>
    </source>
</evidence>
<name>A0A8S1HS24_9PELO</name>
<feature type="region of interest" description="Disordered" evidence="1">
    <location>
        <begin position="1"/>
        <end position="21"/>
    </location>
</feature>
<accession>A0A8S1HS24</accession>
<evidence type="ECO:0000313" key="2">
    <source>
        <dbReference type="EMBL" id="CAD6199352.1"/>
    </source>
</evidence>
<dbReference type="EMBL" id="CAJGYM010000169">
    <property type="protein sequence ID" value="CAD6199352.1"/>
    <property type="molecule type" value="Genomic_DNA"/>
</dbReference>
<comment type="caution">
    <text evidence="2">The sequence shown here is derived from an EMBL/GenBank/DDBJ whole genome shotgun (WGS) entry which is preliminary data.</text>
</comment>